<organism evidence="1 2">
    <name type="scientific">Methylobacterium terricola</name>
    <dbReference type="NCBI Taxonomy" id="2583531"/>
    <lineage>
        <taxon>Bacteria</taxon>
        <taxon>Pseudomonadati</taxon>
        <taxon>Pseudomonadota</taxon>
        <taxon>Alphaproteobacteria</taxon>
        <taxon>Hyphomicrobiales</taxon>
        <taxon>Methylobacteriaceae</taxon>
        <taxon>Methylobacterium</taxon>
    </lineage>
</organism>
<accession>A0A5C4L9R3</accession>
<name>A0A5C4L9R3_9HYPH</name>
<dbReference type="Proteomes" id="UP000305267">
    <property type="component" value="Unassembled WGS sequence"/>
</dbReference>
<evidence type="ECO:0000313" key="2">
    <source>
        <dbReference type="Proteomes" id="UP000305267"/>
    </source>
</evidence>
<gene>
    <name evidence="1" type="ORF">FF100_31660</name>
</gene>
<keyword evidence="2" id="KW-1185">Reference proteome</keyword>
<dbReference type="RefSeq" id="WP_139040016.1">
    <property type="nucleotide sequence ID" value="NZ_VDDA01000032.1"/>
</dbReference>
<evidence type="ECO:0000313" key="1">
    <source>
        <dbReference type="EMBL" id="TNC07640.1"/>
    </source>
</evidence>
<comment type="caution">
    <text evidence="1">The sequence shown here is derived from an EMBL/GenBank/DDBJ whole genome shotgun (WGS) entry which is preliminary data.</text>
</comment>
<dbReference type="OrthoDB" id="8004310at2"/>
<reference evidence="1 2" key="1">
    <citation type="submission" date="2019-06" db="EMBL/GenBank/DDBJ databases">
        <title>Genome of Methylobacterium sp. 17Sr1-39.</title>
        <authorList>
            <person name="Seo T."/>
        </authorList>
    </citation>
    <scope>NUCLEOTIDE SEQUENCE [LARGE SCALE GENOMIC DNA]</scope>
    <source>
        <strain evidence="1 2">17Sr1-39</strain>
    </source>
</reference>
<sequence length="341" mass="39302">MTNLVRFPTPNRFLSPQIPDWEITPPPGWNSTSKLPEITDLASFVEVHRYADWRIKNYVAYPQENYVVRAHRDVVRGLQRGAAAELLANNALARIGFAEIAVEHLKAHGGIDRGPVCFVTLAPKQYAFPIPQSRYRFPPLETEPRRSSKAANFDIRKLQAFARQAMGEIPFLGIVEVAFFRNWGPEGQSRYDWASWHTHLLSWGATHAEVSRTLSPVRAKHQSLIKGSPAAHALKLSHDDKNSIERSIFYKMKAPQKQYRVVYYNKEWKNKKGDVLKPGWHLRKDWLRTGQRVQLLDIVGERTLDQLLFGNLEGTKLARAISDEALSTYHDYERRQPWARR</sequence>
<dbReference type="AlphaFoldDB" id="A0A5C4L9R3"/>
<proteinExistence type="predicted"/>
<protein>
    <submittedName>
        <fullName evidence="1">Uncharacterized protein</fullName>
    </submittedName>
</protein>
<dbReference type="EMBL" id="VDDA01000032">
    <property type="protein sequence ID" value="TNC07640.1"/>
    <property type="molecule type" value="Genomic_DNA"/>
</dbReference>